<evidence type="ECO:0000313" key="6">
    <source>
        <dbReference type="Proteomes" id="UP000008312"/>
    </source>
</evidence>
<dbReference type="Pfam" id="PF12437">
    <property type="entry name" value="GSIII_N"/>
    <property type="match status" value="1"/>
</dbReference>
<dbReference type="PANTHER" id="PTHR42974">
    <property type="entry name" value="GLUTAMINE SYNTHETASE"/>
    <property type="match status" value="1"/>
</dbReference>
<comment type="similarity">
    <text evidence="1 2">Belongs to the glutamine synthetase family.</text>
</comment>
<dbReference type="Gene3D" id="1.20.120.1560">
    <property type="match status" value="1"/>
</dbReference>
<dbReference type="EMBL" id="FN668683">
    <property type="protein sequence ID" value="CBK24208.2"/>
    <property type="molecule type" value="Genomic_DNA"/>
</dbReference>
<dbReference type="Proteomes" id="UP000008312">
    <property type="component" value="Unassembled WGS sequence"/>
</dbReference>
<dbReference type="RefSeq" id="XP_012898256.1">
    <property type="nucleotide sequence ID" value="XM_013042802.1"/>
</dbReference>
<dbReference type="InterPro" id="IPR027303">
    <property type="entry name" value="Gln_synth_gly_rich_site"/>
</dbReference>
<protein>
    <submittedName>
        <fullName evidence="5">Glutamine synthetase</fullName>
    </submittedName>
</protein>
<keyword evidence="6" id="KW-1185">Reference proteome</keyword>
<evidence type="ECO:0000256" key="1">
    <source>
        <dbReference type="PROSITE-ProRule" id="PRU01330"/>
    </source>
</evidence>
<organism evidence="5">
    <name type="scientific">Blastocystis hominis</name>
    <dbReference type="NCBI Taxonomy" id="12968"/>
    <lineage>
        <taxon>Eukaryota</taxon>
        <taxon>Sar</taxon>
        <taxon>Stramenopiles</taxon>
        <taxon>Bigyra</taxon>
        <taxon>Opalozoa</taxon>
        <taxon>Opalinata</taxon>
        <taxon>Blastocystidae</taxon>
        <taxon>Blastocystis</taxon>
    </lineage>
</organism>
<dbReference type="InterPro" id="IPR052725">
    <property type="entry name" value="GS_Type-3"/>
</dbReference>
<dbReference type="PANTHER" id="PTHR42974:SF1">
    <property type="entry name" value="TYPE-3 GLUTAMINE SYNTHETASE"/>
    <property type="match status" value="1"/>
</dbReference>
<evidence type="ECO:0000313" key="5">
    <source>
        <dbReference type="EMBL" id="CBK24208.2"/>
    </source>
</evidence>
<dbReference type="GeneID" id="24921024"/>
<dbReference type="PROSITE" id="PS00181">
    <property type="entry name" value="GLNA_ATP"/>
    <property type="match status" value="1"/>
</dbReference>
<dbReference type="GO" id="GO:0006542">
    <property type="term" value="P:glutamine biosynthetic process"/>
    <property type="evidence" value="ECO:0007669"/>
    <property type="project" value="InterPro"/>
</dbReference>
<dbReference type="OrthoDB" id="415358at2759"/>
<proteinExistence type="inferred from homology"/>
<dbReference type="SMART" id="SM01230">
    <property type="entry name" value="Gln-synt_C"/>
    <property type="match status" value="1"/>
</dbReference>
<feature type="domain" description="GS catalytic" evidence="4">
    <location>
        <begin position="176"/>
        <end position="602"/>
    </location>
</feature>
<dbReference type="GO" id="GO:0004356">
    <property type="term" value="F:glutamine synthetase activity"/>
    <property type="evidence" value="ECO:0007669"/>
    <property type="project" value="InterPro"/>
</dbReference>
<dbReference type="Gene3D" id="3.30.590.10">
    <property type="entry name" value="Glutamine synthetase/guanido kinase, catalytic domain"/>
    <property type="match status" value="1"/>
</dbReference>
<sequence>MVLRRVATSTSPLIDEVFGMYSFNDETLQKSVPKFAYKVLEARRSPEIELDKDTADVVAQAMMKWAESLGVTHFCHWFQPLSGVTAQKQDAFISRVNGKTVSNFTGKKLIKGEPDASSFPNGGLRETHMARGFTVWDPNSNPIIVKHDNGGTLYIPSVFISWTGDVLDQKIPFLRSNEVLIREADRLFRIIGHPQTNYSVNCGIEQEFFLIQREYYDKRPDLKLTGRTLFGCPAPKGQELHDQYFAEMSTKSLNFIHDVEIQMWKLGIPSTTRHREVAPGQYELAPLYNESILATDQNLQCMDILKKQGRKHNLKALFHEKPFYGVNGSGKHNNWSLSSKETPTFLELGSHPEKNIPFIVSVAASIRAVDKYGDLLRACVTSASNDHRLGGHEAPPAIMSMYLGEDVSNALELYMKRTNATPYCVNDNLKTGISSIPSINREGNDRNRTSPFAFTVNKFEFRAVGSNQSAARSNMVINTIMADSLRYVADMILFNKRKMCLEDAIQRTVTDIVKKHNRIIFNGNGYSQEWVSRAAELGLPNNVSSPEAIKAWTDPKNVELFTSMGIMKSSEISSRQSILWDQYNKDILVEARCMRALATERIFPVVFKSQTQFNASLSALAANCPAVDRSAQVSYVSSMGEELNSAIAALNQLEKVIKTIETPGLIEGEEAQSYFCRDDILPAMAELRKHVDRLEGMVDFREWPLPSYSAMFFNQS</sequence>
<dbReference type="PROSITE" id="PS51987">
    <property type="entry name" value="GS_CATALYTIC"/>
    <property type="match status" value="1"/>
</dbReference>
<dbReference type="Pfam" id="PF18318">
    <property type="entry name" value="Gln-synt_C-ter"/>
    <property type="match status" value="1"/>
</dbReference>
<dbReference type="InterPro" id="IPR014746">
    <property type="entry name" value="Gln_synth/guanido_kin_cat_dom"/>
</dbReference>
<evidence type="ECO:0000256" key="2">
    <source>
        <dbReference type="RuleBase" id="RU000384"/>
    </source>
</evidence>
<dbReference type="PROSITE" id="PS51986">
    <property type="entry name" value="GS_BETA_GRASP"/>
    <property type="match status" value="1"/>
</dbReference>
<dbReference type="InterPro" id="IPR008146">
    <property type="entry name" value="Gln_synth_cat_dom"/>
</dbReference>
<dbReference type="Pfam" id="PF00120">
    <property type="entry name" value="Gln-synt_C"/>
    <property type="match status" value="1"/>
</dbReference>
<feature type="domain" description="GS beta-grasp" evidence="3">
    <location>
        <begin position="72"/>
        <end position="164"/>
    </location>
</feature>
<gene>
    <name evidence="5" type="ORF">GSBLH_T00003975001</name>
</gene>
<dbReference type="SUPFAM" id="SSF55931">
    <property type="entry name" value="Glutamine synthetase/guanido kinase"/>
    <property type="match status" value="1"/>
</dbReference>
<dbReference type="InterPro" id="IPR022147">
    <property type="entry name" value="GSIII_N"/>
</dbReference>
<name>D8M819_BLAHO</name>
<dbReference type="InterPro" id="IPR008147">
    <property type="entry name" value="Gln_synt_N"/>
</dbReference>
<dbReference type="InParanoid" id="D8M819"/>
<reference evidence="5" key="1">
    <citation type="submission" date="2010-02" db="EMBL/GenBank/DDBJ databases">
        <title>Sequencing and annotation of the Blastocystis hominis genome.</title>
        <authorList>
            <person name="Wincker P."/>
        </authorList>
    </citation>
    <scope>NUCLEOTIDE SEQUENCE</scope>
    <source>
        <strain evidence="5">Singapore isolate B</strain>
    </source>
</reference>
<dbReference type="InterPro" id="IPR040577">
    <property type="entry name" value="Gln-synt_C"/>
</dbReference>
<evidence type="ECO:0000259" key="3">
    <source>
        <dbReference type="PROSITE" id="PS51986"/>
    </source>
</evidence>
<dbReference type="OMA" id="QFLVFCA"/>
<accession>D8M819</accession>
<evidence type="ECO:0000259" key="4">
    <source>
        <dbReference type="PROSITE" id="PS51987"/>
    </source>
</evidence>
<dbReference type="AlphaFoldDB" id="D8M819"/>